<protein>
    <submittedName>
        <fullName evidence="2">Structural maintenance of chromosomes protein</fullName>
    </submittedName>
</protein>
<dbReference type="AlphaFoldDB" id="A0A915AIE4"/>
<accession>A0A915AIE4</accession>
<proteinExistence type="predicted"/>
<evidence type="ECO:0000313" key="1">
    <source>
        <dbReference type="Proteomes" id="UP000887569"/>
    </source>
</evidence>
<organism evidence="1 2">
    <name type="scientific">Parascaris univalens</name>
    <name type="common">Nematode worm</name>
    <dbReference type="NCBI Taxonomy" id="6257"/>
    <lineage>
        <taxon>Eukaryota</taxon>
        <taxon>Metazoa</taxon>
        <taxon>Ecdysozoa</taxon>
        <taxon>Nematoda</taxon>
        <taxon>Chromadorea</taxon>
        <taxon>Rhabditida</taxon>
        <taxon>Spirurina</taxon>
        <taxon>Ascaridomorpha</taxon>
        <taxon>Ascaridoidea</taxon>
        <taxon>Ascarididae</taxon>
        <taxon>Parascaris</taxon>
    </lineage>
</organism>
<keyword evidence="1" id="KW-1185">Reference proteome</keyword>
<dbReference type="WBParaSite" id="PgR007_g182_t04">
    <property type="protein sequence ID" value="PgR007_g182_t04"/>
    <property type="gene ID" value="PgR007_g182"/>
</dbReference>
<sequence length="29" mass="3478">MRMEKTTKYFSRRPFKSLVKRNSTVVTDA</sequence>
<evidence type="ECO:0000313" key="2">
    <source>
        <dbReference type="WBParaSite" id="PgR007_g182_t04"/>
    </source>
</evidence>
<name>A0A915AIE4_PARUN</name>
<dbReference type="Proteomes" id="UP000887569">
    <property type="component" value="Unplaced"/>
</dbReference>
<reference evidence="2" key="1">
    <citation type="submission" date="2022-11" db="UniProtKB">
        <authorList>
            <consortium name="WormBaseParasite"/>
        </authorList>
    </citation>
    <scope>IDENTIFICATION</scope>
</reference>